<dbReference type="EMBL" id="AWFF01000028">
    <property type="protein sequence ID" value="KCZ55668.1"/>
    <property type="molecule type" value="Genomic_DNA"/>
</dbReference>
<dbReference type="STRING" id="1280946.HY29_11115"/>
<evidence type="ECO:0000313" key="1">
    <source>
        <dbReference type="EMBL" id="KCZ55668.1"/>
    </source>
</evidence>
<dbReference type="eggNOG" id="ENOG50338RK">
    <property type="taxonomic scope" value="Bacteria"/>
</dbReference>
<dbReference type="Proteomes" id="UP000027037">
    <property type="component" value="Unassembled WGS sequence"/>
</dbReference>
<proteinExistence type="predicted"/>
<accession>A0A062UDB8</accession>
<comment type="caution">
    <text evidence="1">The sequence shown here is derived from an EMBL/GenBank/DDBJ whole genome shotgun (WGS) entry which is preliminary data.</text>
</comment>
<organism evidence="1 2">
    <name type="scientific">Hyphomonas beringensis</name>
    <dbReference type="NCBI Taxonomy" id="1280946"/>
    <lineage>
        <taxon>Bacteria</taxon>
        <taxon>Pseudomonadati</taxon>
        <taxon>Pseudomonadota</taxon>
        <taxon>Alphaproteobacteria</taxon>
        <taxon>Hyphomonadales</taxon>
        <taxon>Hyphomonadaceae</taxon>
        <taxon>Hyphomonas</taxon>
    </lineage>
</organism>
<name>A0A062UDB8_9PROT</name>
<reference evidence="1 2" key="1">
    <citation type="journal article" date="2014" name="Antonie Van Leeuwenhoek">
        <title>Hyphomonas beringensis sp. nov. and Hyphomonas chukchiensis sp. nov., isolated from surface seawater of the Bering Sea and Chukchi Sea.</title>
        <authorList>
            <person name="Li C."/>
            <person name="Lai Q."/>
            <person name="Li G."/>
            <person name="Dong C."/>
            <person name="Wang J."/>
            <person name="Liao Y."/>
            <person name="Shao Z."/>
        </authorList>
    </citation>
    <scope>NUCLEOTIDE SEQUENCE [LARGE SCALE GENOMIC DNA]</scope>
    <source>
        <strain evidence="1 2">25B14_1</strain>
    </source>
</reference>
<keyword evidence="2" id="KW-1185">Reference proteome</keyword>
<evidence type="ECO:0000313" key="2">
    <source>
        <dbReference type="Proteomes" id="UP000027037"/>
    </source>
</evidence>
<gene>
    <name evidence="1" type="ORF">HY29_11115</name>
</gene>
<protein>
    <submittedName>
        <fullName evidence="1">Uncharacterized protein</fullName>
    </submittedName>
</protein>
<dbReference type="AlphaFoldDB" id="A0A062UDB8"/>
<sequence>MMQEFEGRVSAQRDAYPGYPRVGTTYMSFSPDHGFQVTYYESESRSWLWYGGNDIALPAEWKLEKKDVDETGAHQLAGDQTLICWKYGANTYNSSTVTTGGKFQCTALVNALQVTVSSLDGDPFNLSSGAVPYVREKCDAPDEFVIQTDTTLYSNVGIEDCM</sequence>